<dbReference type="InterPro" id="IPR001646">
    <property type="entry name" value="5peptide_repeat"/>
</dbReference>
<dbReference type="KEGG" id="cai:Caci_1992"/>
<dbReference type="EMBL" id="CP001700">
    <property type="protein sequence ID" value="ACU70912.1"/>
    <property type="molecule type" value="Genomic_DNA"/>
</dbReference>
<dbReference type="SUPFAM" id="SSF48371">
    <property type="entry name" value="ARM repeat"/>
    <property type="match status" value="1"/>
</dbReference>
<organism evidence="1 2">
    <name type="scientific">Catenulispora acidiphila (strain DSM 44928 / JCM 14897 / NBRC 102108 / NRRL B-24433 / ID139908)</name>
    <dbReference type="NCBI Taxonomy" id="479433"/>
    <lineage>
        <taxon>Bacteria</taxon>
        <taxon>Bacillati</taxon>
        <taxon>Actinomycetota</taxon>
        <taxon>Actinomycetes</taxon>
        <taxon>Catenulisporales</taxon>
        <taxon>Catenulisporaceae</taxon>
        <taxon>Catenulispora</taxon>
    </lineage>
</organism>
<keyword evidence="2" id="KW-1185">Reference proteome</keyword>
<dbReference type="HOGENOM" id="CLU_426819_0_0_11"/>
<dbReference type="InterPro" id="IPR016024">
    <property type="entry name" value="ARM-type_fold"/>
</dbReference>
<reference evidence="1 2" key="1">
    <citation type="journal article" date="2009" name="Stand. Genomic Sci.">
        <title>Complete genome sequence of Catenulispora acidiphila type strain (ID 139908).</title>
        <authorList>
            <person name="Copeland A."/>
            <person name="Lapidus A."/>
            <person name="Glavina Del Rio T."/>
            <person name="Nolan M."/>
            <person name="Lucas S."/>
            <person name="Chen F."/>
            <person name="Tice H."/>
            <person name="Cheng J.F."/>
            <person name="Bruce D."/>
            <person name="Goodwin L."/>
            <person name="Pitluck S."/>
            <person name="Mikhailova N."/>
            <person name="Pati A."/>
            <person name="Ivanova N."/>
            <person name="Mavromatis K."/>
            <person name="Chen A."/>
            <person name="Palaniappan K."/>
            <person name="Chain P."/>
            <person name="Land M."/>
            <person name="Hauser L."/>
            <person name="Chang Y.J."/>
            <person name="Jeffries C.D."/>
            <person name="Chertkov O."/>
            <person name="Brettin T."/>
            <person name="Detter J.C."/>
            <person name="Han C."/>
            <person name="Ali Z."/>
            <person name="Tindall B.J."/>
            <person name="Goker M."/>
            <person name="Bristow J."/>
            <person name="Eisen J.A."/>
            <person name="Markowitz V."/>
            <person name="Hugenholtz P."/>
            <person name="Kyrpides N.C."/>
            <person name="Klenk H.P."/>
        </authorList>
    </citation>
    <scope>NUCLEOTIDE SEQUENCE [LARGE SCALE GENOMIC DNA]</scope>
    <source>
        <strain evidence="2">DSM 44928 / JCM 14897 / NBRC 102108 / NRRL B-24433 / ID139908</strain>
    </source>
</reference>
<dbReference type="eggNOG" id="COG1357">
    <property type="taxonomic scope" value="Bacteria"/>
</dbReference>
<accession>C7QFT5</accession>
<dbReference type="InParanoid" id="C7QFT5"/>
<dbReference type="STRING" id="479433.Caci_1992"/>
<dbReference type="RefSeq" id="WP_012786205.1">
    <property type="nucleotide sequence ID" value="NC_013131.1"/>
</dbReference>
<dbReference type="Gene3D" id="2.160.20.80">
    <property type="entry name" value="E3 ubiquitin-protein ligase SopA"/>
    <property type="match status" value="1"/>
</dbReference>
<dbReference type="AlphaFoldDB" id="C7QFT5"/>
<protein>
    <recommendedName>
        <fullName evidence="3">Pentapeptide repeat protein</fullName>
    </recommendedName>
</protein>
<gene>
    <name evidence="1" type="ordered locus">Caci_1992</name>
</gene>
<dbReference type="Pfam" id="PF00805">
    <property type="entry name" value="Pentapeptide"/>
    <property type="match status" value="1"/>
</dbReference>
<evidence type="ECO:0000313" key="2">
    <source>
        <dbReference type="Proteomes" id="UP000000851"/>
    </source>
</evidence>
<dbReference type="OrthoDB" id="8440251at2"/>
<evidence type="ECO:0000313" key="1">
    <source>
        <dbReference type="EMBL" id="ACU70912.1"/>
    </source>
</evidence>
<proteinExistence type="predicted"/>
<evidence type="ECO:0008006" key="3">
    <source>
        <dbReference type="Google" id="ProtNLM"/>
    </source>
</evidence>
<dbReference type="Proteomes" id="UP000000851">
    <property type="component" value="Chromosome"/>
</dbReference>
<name>C7QFT5_CATAD</name>
<dbReference type="Pfam" id="PF13576">
    <property type="entry name" value="Pentapeptide_3"/>
    <property type="match status" value="1"/>
</dbReference>
<sequence length="641" mass="69501">MDARLTRRLPADADGESHRAALQELEALAGEHPEQRQPIADALCRYLREPAAQAPAGQQAVALLAALARQHPDAPRLGADGSCAFDCEYCLDLNLDGAILPDVDFGDCRLGAVSLTDTHLYGDSVFAGTRFADQALFQRSVFEGDASFAGARFHRAADFGRARFRANADFSRVRFQNIAWFGRGEEALDEEDEAWEEIETRRTVAWEELNEDDPNWPIAGLTEEYQMWEEGGDGTRFNHGVSFTDATFAMEAWFWKARFGSAVSFQRCVFGGRVHLIQPAVDLTGARLTADAQEKGQEWPEGQDWPLGWTTVADLDDGGDALVVLDTSLSPYHLHLADPDPEVRLAGLRILGELGDAEPDLRERIADTVCAYLRTPLSFDVTTNVFDLAPSQFAELRTRRAAQRLLTDRTRQRPGQPLWEDIDLQLSGATLIDFDAAGCRLARADFSGAQFYGTTSFANATFGTKQSAAGSEISFALTSGGQQGRASFHGAADFSGLDVRSSGLMRCRFHADSAVRGSGTDQDLIRVLLGARLAGDAAEATADFLEALRAFSASAPYTLSREACENLIQTVEYGTVPGPPDAPWESRTGLKLVGTDVLLADLAGPISPAAPDADRLLLLGPGQREAAADVIRVLLTALEAD</sequence>